<name>A0A7W6FR11_9SPHN</name>
<evidence type="ECO:0000313" key="2">
    <source>
        <dbReference type="Proteomes" id="UP000571950"/>
    </source>
</evidence>
<dbReference type="Pfam" id="PF06041">
    <property type="entry name" value="DUF924"/>
    <property type="match status" value="1"/>
</dbReference>
<dbReference type="Proteomes" id="UP000571950">
    <property type="component" value="Unassembled WGS sequence"/>
</dbReference>
<accession>A0A7W6FR11</accession>
<dbReference type="AlphaFoldDB" id="A0A7W6FR11"/>
<dbReference type="SUPFAM" id="SSF48452">
    <property type="entry name" value="TPR-like"/>
    <property type="match status" value="1"/>
</dbReference>
<proteinExistence type="predicted"/>
<dbReference type="InterPro" id="IPR011990">
    <property type="entry name" value="TPR-like_helical_dom_sf"/>
</dbReference>
<gene>
    <name evidence="1" type="ORF">GGR43_003419</name>
</gene>
<dbReference type="Gene3D" id="1.20.58.320">
    <property type="entry name" value="TPR-like"/>
    <property type="match status" value="1"/>
</dbReference>
<reference evidence="1 2" key="1">
    <citation type="submission" date="2020-08" db="EMBL/GenBank/DDBJ databases">
        <title>Genomic Encyclopedia of Type Strains, Phase IV (KMG-IV): sequencing the most valuable type-strain genomes for metagenomic binning, comparative biology and taxonomic classification.</title>
        <authorList>
            <person name="Goeker M."/>
        </authorList>
    </citation>
    <scope>NUCLEOTIDE SEQUENCE [LARGE SCALE GENOMIC DNA]</scope>
    <source>
        <strain evidence="1 2">DSM 26189</strain>
    </source>
</reference>
<dbReference type="Gene3D" id="1.25.40.10">
    <property type="entry name" value="Tetratricopeptide repeat domain"/>
    <property type="match status" value="1"/>
</dbReference>
<dbReference type="RefSeq" id="WP_188073151.1">
    <property type="nucleotide sequence ID" value="NZ_BSPS01000074.1"/>
</dbReference>
<protein>
    <submittedName>
        <fullName evidence="1">Uncharacterized protein (DUF924 family)</fullName>
    </submittedName>
</protein>
<comment type="caution">
    <text evidence="1">The sequence shown here is derived from an EMBL/GenBank/DDBJ whole genome shotgun (WGS) entry which is preliminary data.</text>
</comment>
<sequence>METEDSRTAARTVLDFWFGELTPQQHFGKDPLLDEVIRRRFAGLREEVFATDAAGWQDSPETMLAAVIVLDQFSRNLFRGAAEAYAADPLALDLALAAIARGYHADLEPQRRAFLYMPLMHCEDRGVQLFSIRCYSDPGLDYNLEFAKAHAEVIERFGRFPSRNAALGRQSTEAELAYLAQPGAGW</sequence>
<dbReference type="EMBL" id="JACIDT010000014">
    <property type="protein sequence ID" value="MBB3927686.1"/>
    <property type="molecule type" value="Genomic_DNA"/>
</dbReference>
<evidence type="ECO:0000313" key="1">
    <source>
        <dbReference type="EMBL" id="MBB3927686.1"/>
    </source>
</evidence>
<keyword evidence="2" id="KW-1185">Reference proteome</keyword>
<dbReference type="InterPro" id="IPR010323">
    <property type="entry name" value="DUF924"/>
</dbReference>
<organism evidence="1 2">
    <name type="scientific">Sphingobium jiangsuense</name>
    <dbReference type="NCBI Taxonomy" id="870476"/>
    <lineage>
        <taxon>Bacteria</taxon>
        <taxon>Pseudomonadati</taxon>
        <taxon>Pseudomonadota</taxon>
        <taxon>Alphaproteobacteria</taxon>
        <taxon>Sphingomonadales</taxon>
        <taxon>Sphingomonadaceae</taxon>
        <taxon>Sphingobium</taxon>
    </lineage>
</organism>